<gene>
    <name evidence="1" type="ORF">SAMN05216167_1429</name>
</gene>
<keyword evidence="2" id="KW-1185">Reference proteome</keyword>
<sequence length="39" mass="4437">MIIADENIDHSLITTIRELGIEVYSVYESNRGIRDEALS</sequence>
<evidence type="ECO:0000313" key="2">
    <source>
        <dbReference type="Proteomes" id="UP000198598"/>
    </source>
</evidence>
<dbReference type="STRING" id="662367.SAMN05216167_1429"/>
<evidence type="ECO:0000313" key="1">
    <source>
        <dbReference type="EMBL" id="SFF27985.1"/>
    </source>
</evidence>
<proteinExistence type="predicted"/>
<dbReference type="EMBL" id="FOLQ01000042">
    <property type="protein sequence ID" value="SFF27985.1"/>
    <property type="molecule type" value="Genomic_DNA"/>
</dbReference>
<dbReference type="AlphaFoldDB" id="A0A1I2HCK2"/>
<protein>
    <recommendedName>
        <fullName evidence="3">DUF5615 domain-containing protein</fullName>
    </recommendedName>
</protein>
<organism evidence="1 2">
    <name type="scientific">Spirosoma endophyticum</name>
    <dbReference type="NCBI Taxonomy" id="662367"/>
    <lineage>
        <taxon>Bacteria</taxon>
        <taxon>Pseudomonadati</taxon>
        <taxon>Bacteroidota</taxon>
        <taxon>Cytophagia</taxon>
        <taxon>Cytophagales</taxon>
        <taxon>Cytophagaceae</taxon>
        <taxon>Spirosoma</taxon>
    </lineage>
</organism>
<name>A0A1I2HCK2_9BACT</name>
<evidence type="ECO:0008006" key="3">
    <source>
        <dbReference type="Google" id="ProtNLM"/>
    </source>
</evidence>
<reference evidence="1 2" key="1">
    <citation type="submission" date="2016-10" db="EMBL/GenBank/DDBJ databases">
        <authorList>
            <person name="de Groot N.N."/>
        </authorList>
    </citation>
    <scope>NUCLEOTIDE SEQUENCE [LARGE SCALE GENOMIC DNA]</scope>
    <source>
        <strain evidence="1 2">DSM 26130</strain>
    </source>
</reference>
<accession>A0A1I2HCK2</accession>
<dbReference type="Proteomes" id="UP000198598">
    <property type="component" value="Unassembled WGS sequence"/>
</dbReference>